<gene>
    <name evidence="1" type="ORF">ABIG07_008350</name>
</gene>
<evidence type="ECO:0000313" key="1">
    <source>
        <dbReference type="EMBL" id="MEY9459402.1"/>
    </source>
</evidence>
<dbReference type="Proteomes" id="UP001565369">
    <property type="component" value="Unassembled WGS sequence"/>
</dbReference>
<comment type="caution">
    <text evidence="1">The sequence shown here is derived from an EMBL/GenBank/DDBJ whole genome shotgun (WGS) entry which is preliminary data.</text>
</comment>
<accession>A0ABV4G686</accession>
<sequence length="154" mass="17231">MSGIIEKVRLSSGRRAPAANVIASTELRRRSRIRFLRKRRREDVIRKIYPAAVLAALICAPALANDLTPKIAAHLIPPNAEIHISWTSPASDPQGRSIEVACGEVTVRNPRGFDTMTFAYVIGDDKLWLAREIGWMKEPEPQGIRSVMRYCPGR</sequence>
<name>A0ABV4G686_9BRAD</name>
<dbReference type="RefSeq" id="WP_131233118.1">
    <property type="nucleotide sequence ID" value="NZ_AP021854.1"/>
</dbReference>
<protein>
    <submittedName>
        <fullName evidence="1">Uncharacterized protein</fullName>
    </submittedName>
</protein>
<reference evidence="1 2" key="1">
    <citation type="submission" date="2024-07" db="EMBL/GenBank/DDBJ databases">
        <title>Genomic Encyclopedia of Type Strains, Phase V (KMG-V): Genome sequencing to study the core and pangenomes of soil and plant-associated prokaryotes.</title>
        <authorList>
            <person name="Whitman W."/>
        </authorList>
    </citation>
    <scope>NUCLEOTIDE SEQUENCE [LARGE SCALE GENOMIC DNA]</scope>
    <source>
        <strain evidence="1 2">USDA 152</strain>
    </source>
</reference>
<organism evidence="1 2">
    <name type="scientific">Bradyrhizobium ottawaense</name>
    <dbReference type="NCBI Taxonomy" id="931866"/>
    <lineage>
        <taxon>Bacteria</taxon>
        <taxon>Pseudomonadati</taxon>
        <taxon>Pseudomonadota</taxon>
        <taxon>Alphaproteobacteria</taxon>
        <taxon>Hyphomicrobiales</taxon>
        <taxon>Nitrobacteraceae</taxon>
        <taxon>Bradyrhizobium</taxon>
    </lineage>
</organism>
<proteinExistence type="predicted"/>
<evidence type="ECO:0000313" key="2">
    <source>
        <dbReference type="Proteomes" id="UP001565369"/>
    </source>
</evidence>
<dbReference type="EMBL" id="JBGBZJ010000003">
    <property type="protein sequence ID" value="MEY9459402.1"/>
    <property type="molecule type" value="Genomic_DNA"/>
</dbReference>
<keyword evidence="2" id="KW-1185">Reference proteome</keyword>